<reference evidence="1" key="1">
    <citation type="submission" date="2023-05" db="EMBL/GenBank/DDBJ databases">
        <authorList>
            <consortium name="ELIXIR-Norway"/>
        </authorList>
    </citation>
    <scope>NUCLEOTIDE SEQUENCE</scope>
</reference>
<organism evidence="1 2">
    <name type="scientific">Rangifer tarandus platyrhynchus</name>
    <name type="common">Svalbard reindeer</name>
    <dbReference type="NCBI Taxonomy" id="3082113"/>
    <lineage>
        <taxon>Eukaryota</taxon>
        <taxon>Metazoa</taxon>
        <taxon>Chordata</taxon>
        <taxon>Craniata</taxon>
        <taxon>Vertebrata</taxon>
        <taxon>Euteleostomi</taxon>
        <taxon>Mammalia</taxon>
        <taxon>Eutheria</taxon>
        <taxon>Laurasiatheria</taxon>
        <taxon>Artiodactyla</taxon>
        <taxon>Ruminantia</taxon>
        <taxon>Pecora</taxon>
        <taxon>Cervidae</taxon>
        <taxon>Odocoileinae</taxon>
        <taxon>Rangifer</taxon>
    </lineage>
</organism>
<proteinExistence type="predicted"/>
<protein>
    <submittedName>
        <fullName evidence="1">Uncharacterized protein</fullName>
    </submittedName>
</protein>
<reference evidence="1" key="2">
    <citation type="submission" date="2025-03" db="EMBL/GenBank/DDBJ databases">
        <authorList>
            <consortium name="ELIXIR-Norway"/>
            <consortium name="Elixir Norway"/>
        </authorList>
    </citation>
    <scope>NUCLEOTIDE SEQUENCE</scope>
</reference>
<name>A0AC59YQQ2_RANTA</name>
<accession>A0AC59YQQ2</accession>
<evidence type="ECO:0000313" key="1">
    <source>
        <dbReference type="EMBL" id="CAM9892361.1"/>
    </source>
</evidence>
<sequence>MGMATIRAKGEKKSWSEQNKERVWAVVTSCLTNVPPTLLRAVAAAGAAAAAPAGGRGKELSSPRRSAPRSATAVRALDRGTPEPHTGAKRTRARSSRPVKPGSCAPAEPPLLSSRSVVRFTSGQAGSCDA</sequence>
<gene>
    <name evidence="1" type="ORF">MRATA1EN22A_LOCUS8955</name>
</gene>
<evidence type="ECO:0000313" key="2">
    <source>
        <dbReference type="Proteomes" id="UP001162501"/>
    </source>
</evidence>
<dbReference type="EMBL" id="OX596086">
    <property type="protein sequence ID" value="CAM9892361.1"/>
    <property type="molecule type" value="Genomic_DNA"/>
</dbReference>
<dbReference type="Proteomes" id="UP001162501">
    <property type="component" value="Chromosome 2"/>
</dbReference>